<dbReference type="STRING" id="402881.Plav_3023"/>
<dbReference type="SUPFAM" id="SSF110997">
    <property type="entry name" value="Sporulation related repeat"/>
    <property type="match status" value="1"/>
</dbReference>
<dbReference type="eggNOG" id="COG3087">
    <property type="taxonomic scope" value="Bacteria"/>
</dbReference>
<dbReference type="Gene3D" id="3.30.70.1070">
    <property type="entry name" value="Sporulation related repeat"/>
    <property type="match status" value="1"/>
</dbReference>
<dbReference type="InterPro" id="IPR007730">
    <property type="entry name" value="SPOR-like_dom"/>
</dbReference>
<evidence type="ECO:0000313" key="4">
    <source>
        <dbReference type="EMBL" id="ABS64630.1"/>
    </source>
</evidence>
<dbReference type="HOGENOM" id="CLU_076011_0_0_5"/>
<protein>
    <submittedName>
        <fullName evidence="4">Sporulation domain protein</fullName>
    </submittedName>
</protein>
<sequence length="276" mass="29364">MSNKDGDWDEDPEYDIDPDIEDYEGYDDDEPAGGNRRSLMLLSVIALLAVFAGVVFLAYQQGNDQGLTGMPPVLRADGEPSKEVPENPGGKKFPHQDAGVYNRIAGDEKAVAGDSEQLLPPAEEPLVVENPQVPAADRQALDRMAQAIDSAPLAPMDEQASGARVEDAAPVEEEAPVAAPAPVVEQEQAAPAPATGAHVVQLAAFRDEAAARDSFGKLQAKYPDLLGSLGIDIQRADLGDKGIYYRLRAGYLDKAAADALCGQLEARGQGCFVRPR</sequence>
<dbReference type="KEGG" id="pla:Plav_3023"/>
<reference evidence="4 5" key="1">
    <citation type="journal article" date="2011" name="Stand. Genomic Sci.">
        <title>Complete genome sequence of Parvibaculum lavamentivorans type strain (DS-1(T)).</title>
        <authorList>
            <person name="Schleheck D."/>
            <person name="Weiss M."/>
            <person name="Pitluck S."/>
            <person name="Bruce D."/>
            <person name="Land M.L."/>
            <person name="Han S."/>
            <person name="Saunders E."/>
            <person name="Tapia R."/>
            <person name="Detter C."/>
            <person name="Brettin T."/>
            <person name="Han J."/>
            <person name="Woyke T."/>
            <person name="Goodwin L."/>
            <person name="Pennacchio L."/>
            <person name="Nolan M."/>
            <person name="Cook A.M."/>
            <person name="Kjelleberg S."/>
            <person name="Thomas T."/>
        </authorList>
    </citation>
    <scope>NUCLEOTIDE SEQUENCE [LARGE SCALE GENOMIC DNA]</scope>
    <source>
        <strain evidence="5">DS-1 / DSM 13023 / NCIMB 13966</strain>
    </source>
</reference>
<dbReference type="PROSITE" id="PS51724">
    <property type="entry name" value="SPOR"/>
    <property type="match status" value="1"/>
</dbReference>
<evidence type="ECO:0000256" key="2">
    <source>
        <dbReference type="SAM" id="Phobius"/>
    </source>
</evidence>
<dbReference type="OrthoDB" id="7338235at2"/>
<proteinExistence type="predicted"/>
<dbReference type="AlphaFoldDB" id="A7HXJ7"/>
<keyword evidence="5" id="KW-1185">Reference proteome</keyword>
<keyword evidence="2" id="KW-0472">Membrane</keyword>
<dbReference type="GO" id="GO:0042834">
    <property type="term" value="F:peptidoglycan binding"/>
    <property type="evidence" value="ECO:0007669"/>
    <property type="project" value="InterPro"/>
</dbReference>
<accession>A7HXJ7</accession>
<feature type="region of interest" description="Disordered" evidence="1">
    <location>
        <begin position="1"/>
        <end position="31"/>
    </location>
</feature>
<keyword evidence="2" id="KW-0812">Transmembrane</keyword>
<keyword evidence="2" id="KW-1133">Transmembrane helix</keyword>
<evidence type="ECO:0000259" key="3">
    <source>
        <dbReference type="PROSITE" id="PS51724"/>
    </source>
</evidence>
<dbReference type="EMBL" id="CP000774">
    <property type="protein sequence ID" value="ABS64630.1"/>
    <property type="molecule type" value="Genomic_DNA"/>
</dbReference>
<evidence type="ECO:0000256" key="1">
    <source>
        <dbReference type="SAM" id="MobiDB-lite"/>
    </source>
</evidence>
<organism evidence="4 5">
    <name type="scientific">Parvibaculum lavamentivorans (strain DS-1 / DSM 13023 / NCIMB 13966)</name>
    <dbReference type="NCBI Taxonomy" id="402881"/>
    <lineage>
        <taxon>Bacteria</taxon>
        <taxon>Pseudomonadati</taxon>
        <taxon>Pseudomonadota</taxon>
        <taxon>Alphaproteobacteria</taxon>
        <taxon>Hyphomicrobiales</taxon>
        <taxon>Parvibaculaceae</taxon>
        <taxon>Parvibaculum</taxon>
    </lineage>
</organism>
<dbReference type="InterPro" id="IPR036680">
    <property type="entry name" value="SPOR-like_sf"/>
</dbReference>
<evidence type="ECO:0000313" key="5">
    <source>
        <dbReference type="Proteomes" id="UP000006377"/>
    </source>
</evidence>
<feature type="domain" description="SPOR" evidence="3">
    <location>
        <begin position="192"/>
        <end position="276"/>
    </location>
</feature>
<gene>
    <name evidence="4" type="ordered locus">Plav_3023</name>
</gene>
<feature type="compositionally biased region" description="Acidic residues" evidence="1">
    <location>
        <begin position="7"/>
        <end position="31"/>
    </location>
</feature>
<dbReference type="Proteomes" id="UP000006377">
    <property type="component" value="Chromosome"/>
</dbReference>
<name>A7HXJ7_PARL1</name>
<dbReference type="Pfam" id="PF05036">
    <property type="entry name" value="SPOR"/>
    <property type="match status" value="1"/>
</dbReference>
<dbReference type="RefSeq" id="WP_012111951.1">
    <property type="nucleotide sequence ID" value="NC_009719.1"/>
</dbReference>
<feature type="transmembrane region" description="Helical" evidence="2">
    <location>
        <begin position="39"/>
        <end position="59"/>
    </location>
</feature>